<name>A0A026VYG3_OOCBI</name>
<dbReference type="OMA" id="EHSHDSK"/>
<gene>
    <name evidence="2" type="ORF">X777_12759</name>
</gene>
<feature type="compositionally biased region" description="Basic residues" evidence="1">
    <location>
        <begin position="27"/>
        <end position="40"/>
    </location>
</feature>
<proteinExistence type="predicted"/>
<dbReference type="PANTHER" id="PTHR18034:SF4">
    <property type="entry name" value="NUCLEOLAR MIF4G DOMAIN-CONTAINING PROTEIN 1"/>
    <property type="match status" value="1"/>
</dbReference>
<sequence>MGRMQRKGVLNNKRKLNKTKPAEKTRKQLRKEKRVQKKLNKAAYYEKKKSTNQPEKSFKKSEQSAIGNDKSIKGGKIDVKDELSTKAEKRKIKDIENKEKRAEKNVKKQRVQQLQQANKEEDKMIKQLEKRLKLNKRKSKSIPQSFVADDILDFCNSENRNVETEKQLLESGLSTEFKEDLNIAIGENDSEEEHEKDDTEYNMDDNEDSEQDTEDNKNKVNIKSRNRPTNKEDAILETEESIHSDASEHSHDSKGLWEDIYGRQRDKEGNIVSTKYVPPAARITSTDISMDDEKTRKLERQLKGILNRLAEQNMHTIANQVEEMYMSNSRNSMNVTLFTLMMESIVAQVLTPDRLICEHMMLIAILHANVGTEVYGHRLLYQILEKLAAKFTEKEIELTLLILRTVGFQLRKDDPTALKELVLNLQQKANNTTLEK</sequence>
<evidence type="ECO:0000313" key="2">
    <source>
        <dbReference type="EMBL" id="EZA48843.1"/>
    </source>
</evidence>
<dbReference type="GO" id="GO:0042274">
    <property type="term" value="P:ribosomal small subunit biogenesis"/>
    <property type="evidence" value="ECO:0007669"/>
    <property type="project" value="TreeGrafter"/>
</dbReference>
<dbReference type="GO" id="GO:0003723">
    <property type="term" value="F:RNA binding"/>
    <property type="evidence" value="ECO:0007669"/>
    <property type="project" value="TreeGrafter"/>
</dbReference>
<dbReference type="GO" id="GO:0005730">
    <property type="term" value="C:nucleolus"/>
    <property type="evidence" value="ECO:0007669"/>
    <property type="project" value="TreeGrafter"/>
</dbReference>
<dbReference type="Proteomes" id="UP000053097">
    <property type="component" value="Unassembled WGS sequence"/>
</dbReference>
<feature type="compositionally biased region" description="Basic and acidic residues" evidence="1">
    <location>
        <begin position="70"/>
        <end position="106"/>
    </location>
</feature>
<protein>
    <submittedName>
        <fullName evidence="2">Nucleolar MIF4G domain-containing protein</fullName>
    </submittedName>
</protein>
<feature type="region of interest" description="Disordered" evidence="1">
    <location>
        <begin position="182"/>
        <end position="233"/>
    </location>
</feature>
<dbReference type="SUPFAM" id="SSF48371">
    <property type="entry name" value="ARM repeat"/>
    <property type="match status" value="1"/>
</dbReference>
<feature type="compositionally biased region" description="Basic residues" evidence="1">
    <location>
        <begin position="1"/>
        <end position="18"/>
    </location>
</feature>
<evidence type="ECO:0000256" key="1">
    <source>
        <dbReference type="SAM" id="MobiDB-lite"/>
    </source>
</evidence>
<accession>A0A026VYG3</accession>
<dbReference type="PANTHER" id="PTHR18034">
    <property type="entry name" value="CELL CYCLE CONTROL PROTEIN CWF22-RELATED"/>
    <property type="match status" value="1"/>
</dbReference>
<reference evidence="2 3" key="1">
    <citation type="journal article" date="2014" name="Curr. Biol.">
        <title>The genome of the clonal raider ant Cerapachys biroi.</title>
        <authorList>
            <person name="Oxley P.R."/>
            <person name="Ji L."/>
            <person name="Fetter-Pruneda I."/>
            <person name="McKenzie S.K."/>
            <person name="Li C."/>
            <person name="Hu H."/>
            <person name="Zhang G."/>
            <person name="Kronauer D.J."/>
        </authorList>
    </citation>
    <scope>NUCLEOTIDE SEQUENCE [LARGE SCALE GENOMIC DNA]</scope>
</reference>
<keyword evidence="3" id="KW-1185">Reference proteome</keyword>
<organism evidence="2 3">
    <name type="scientific">Ooceraea biroi</name>
    <name type="common">Clonal raider ant</name>
    <name type="synonym">Cerapachys biroi</name>
    <dbReference type="NCBI Taxonomy" id="2015173"/>
    <lineage>
        <taxon>Eukaryota</taxon>
        <taxon>Metazoa</taxon>
        <taxon>Ecdysozoa</taxon>
        <taxon>Arthropoda</taxon>
        <taxon>Hexapoda</taxon>
        <taxon>Insecta</taxon>
        <taxon>Pterygota</taxon>
        <taxon>Neoptera</taxon>
        <taxon>Endopterygota</taxon>
        <taxon>Hymenoptera</taxon>
        <taxon>Apocrita</taxon>
        <taxon>Aculeata</taxon>
        <taxon>Formicoidea</taxon>
        <taxon>Formicidae</taxon>
        <taxon>Dorylinae</taxon>
        <taxon>Ooceraea</taxon>
    </lineage>
</organism>
<dbReference type="Gene3D" id="1.25.40.180">
    <property type="match status" value="2"/>
</dbReference>
<dbReference type="EMBL" id="KK107570">
    <property type="protein sequence ID" value="EZA48843.1"/>
    <property type="molecule type" value="Genomic_DNA"/>
</dbReference>
<dbReference type="InterPro" id="IPR016024">
    <property type="entry name" value="ARM-type_fold"/>
</dbReference>
<dbReference type="OrthoDB" id="10260961at2759"/>
<feature type="compositionally biased region" description="Acidic residues" evidence="1">
    <location>
        <begin position="188"/>
        <end position="213"/>
    </location>
</feature>
<dbReference type="AlphaFoldDB" id="A0A026VYG3"/>
<feature type="region of interest" description="Disordered" evidence="1">
    <location>
        <begin position="1"/>
        <end position="120"/>
    </location>
</feature>
<dbReference type="InterPro" id="IPR050781">
    <property type="entry name" value="CWC22_splicing_factor"/>
</dbReference>
<evidence type="ECO:0000313" key="3">
    <source>
        <dbReference type="Proteomes" id="UP000053097"/>
    </source>
</evidence>
<dbReference type="STRING" id="2015173.A0A026VYG3"/>